<dbReference type="PANTHER" id="PTHR19302:SF70">
    <property type="entry name" value="GAMMA-TUBULIN COMPLEX COMPONENT 6"/>
    <property type="match status" value="1"/>
</dbReference>
<feature type="coiled-coil region" evidence="6">
    <location>
        <begin position="589"/>
        <end position="657"/>
    </location>
</feature>
<dbReference type="OrthoDB" id="775571at2759"/>
<keyword evidence="11" id="KW-1185">Reference proteome</keyword>
<accession>A0A9N9MXV8</accession>
<protein>
    <recommendedName>
        <fullName evidence="12">Gamma-tubulin complex component 6</fullName>
    </recommendedName>
</protein>
<dbReference type="Pfam" id="PF04130">
    <property type="entry name" value="GCP_C_terminal"/>
    <property type="match status" value="1"/>
</dbReference>
<evidence type="ECO:0000256" key="2">
    <source>
        <dbReference type="ARBA" id="ARBA00010337"/>
    </source>
</evidence>
<organism evidence="10 11">
    <name type="scientific">Ceutorhynchus assimilis</name>
    <name type="common">cabbage seed weevil</name>
    <dbReference type="NCBI Taxonomy" id="467358"/>
    <lineage>
        <taxon>Eukaryota</taxon>
        <taxon>Metazoa</taxon>
        <taxon>Ecdysozoa</taxon>
        <taxon>Arthropoda</taxon>
        <taxon>Hexapoda</taxon>
        <taxon>Insecta</taxon>
        <taxon>Pterygota</taxon>
        <taxon>Neoptera</taxon>
        <taxon>Endopterygota</taxon>
        <taxon>Coleoptera</taxon>
        <taxon>Polyphaga</taxon>
        <taxon>Cucujiformia</taxon>
        <taxon>Curculionidae</taxon>
        <taxon>Ceutorhynchinae</taxon>
        <taxon>Ceutorhynchus</taxon>
    </lineage>
</organism>
<feature type="region of interest" description="Disordered" evidence="7">
    <location>
        <begin position="693"/>
        <end position="715"/>
    </location>
</feature>
<dbReference type="GO" id="GO:0000922">
    <property type="term" value="C:spindle pole"/>
    <property type="evidence" value="ECO:0007669"/>
    <property type="project" value="InterPro"/>
</dbReference>
<feature type="compositionally biased region" description="Polar residues" evidence="7">
    <location>
        <begin position="970"/>
        <end position="982"/>
    </location>
</feature>
<evidence type="ECO:0000256" key="6">
    <source>
        <dbReference type="SAM" id="Coils"/>
    </source>
</evidence>
<feature type="domain" description="Gamma tubulin complex component C-terminal" evidence="8">
    <location>
        <begin position="1087"/>
        <end position="1391"/>
    </location>
</feature>
<feature type="compositionally biased region" description="Basic and acidic residues" evidence="7">
    <location>
        <begin position="912"/>
        <end position="928"/>
    </location>
</feature>
<evidence type="ECO:0000313" key="10">
    <source>
        <dbReference type="EMBL" id="CAG9773680.1"/>
    </source>
</evidence>
<dbReference type="PANTHER" id="PTHR19302">
    <property type="entry name" value="GAMMA TUBULIN COMPLEX PROTEIN"/>
    <property type="match status" value="1"/>
</dbReference>
<proteinExistence type="inferred from homology"/>
<dbReference type="InterPro" id="IPR042241">
    <property type="entry name" value="GCP_C_sf"/>
</dbReference>
<gene>
    <name evidence="10" type="ORF">CEUTPL_LOCUS14066</name>
</gene>
<comment type="subcellular location">
    <subcellularLocation>
        <location evidence="1">Cytoplasm</location>
        <location evidence="1">Cytoskeleton</location>
    </subcellularLocation>
</comment>
<reference evidence="10" key="1">
    <citation type="submission" date="2022-01" db="EMBL/GenBank/DDBJ databases">
        <authorList>
            <person name="King R."/>
        </authorList>
    </citation>
    <scope>NUCLEOTIDE SEQUENCE</scope>
</reference>
<name>A0A9N9MXV8_9CUCU</name>
<dbReference type="Proteomes" id="UP001152799">
    <property type="component" value="Chromosome 9"/>
</dbReference>
<dbReference type="InterPro" id="IPR041470">
    <property type="entry name" value="GCP_N"/>
</dbReference>
<keyword evidence="5" id="KW-0206">Cytoskeleton</keyword>
<feature type="compositionally biased region" description="Low complexity" evidence="7">
    <location>
        <begin position="701"/>
        <end position="715"/>
    </location>
</feature>
<evidence type="ECO:0000259" key="8">
    <source>
        <dbReference type="Pfam" id="PF04130"/>
    </source>
</evidence>
<evidence type="ECO:0000256" key="5">
    <source>
        <dbReference type="ARBA" id="ARBA00023212"/>
    </source>
</evidence>
<dbReference type="InterPro" id="IPR007259">
    <property type="entry name" value="GCP"/>
</dbReference>
<keyword evidence="3" id="KW-0963">Cytoplasm</keyword>
<dbReference type="GO" id="GO:0005874">
    <property type="term" value="C:microtubule"/>
    <property type="evidence" value="ECO:0007669"/>
    <property type="project" value="UniProtKB-KW"/>
</dbReference>
<keyword evidence="4" id="KW-0493">Microtubule</keyword>
<dbReference type="GO" id="GO:0000278">
    <property type="term" value="P:mitotic cell cycle"/>
    <property type="evidence" value="ECO:0007669"/>
    <property type="project" value="TreeGrafter"/>
</dbReference>
<dbReference type="GO" id="GO:0031122">
    <property type="term" value="P:cytoplasmic microtubule organization"/>
    <property type="evidence" value="ECO:0007669"/>
    <property type="project" value="TreeGrafter"/>
</dbReference>
<dbReference type="InterPro" id="IPR040457">
    <property type="entry name" value="GCP_C"/>
</dbReference>
<evidence type="ECO:0008006" key="12">
    <source>
        <dbReference type="Google" id="ProtNLM"/>
    </source>
</evidence>
<sequence length="1406" mass="164013">MMETNNESVYNLITSLCEQFSISRDKIKTNRSHCYELLLKKRLFEDPRKFKDLEGTDNPVHKMEAWCYQLTHEHDFGETAKDLQKHTEQLKQSYKEDTDSFNNILTFLLCLKDIPTKQKRNVLDLYSLPEIEENTVMSRFDEMFKMPHYLIEEFESPIFSKMSQELLEIQPIESKTESETLEADEEHSCPNLQKNIWEIASKQPVSKRRNWESYGCGIPDKEKPFLSELGELSSLWVENLDSLYLTRNAFPSFNYMSNKFKTRKSFVQDLKYLLVGIVSETFMTNSKEEFVITPGIMVEGLTTDVIERYCSSFLFSGTCYRALNKLATKDPLTRNYKHPGYVFSEFCEAVAKYLRYYRTAIFSLSEDILYLSFREKTLKIQNQIATLALICKIGPCASENEETPHGVPLLNYLYQKVLMGASDKTLCLVLYSIFYPCCQVYFSRFLHQWIVKGILNDPYQEFFIRSNLKYLSSRGRTYWTRSYETREDMIPDFLIDLKQDILYCGRIMNLLRLCDPSHKLCRFVMGKNQLMLTSCLSHEKLTQLQQTCSRYYLEASAECGTKFSFEKYLEKSKGTDITLLYAKKRAVTLRRIELERQKAKQEAHEKKLEEMLMLKEQLDLILEQKQHKIYQEIRKEIQTMEENVRIEEMREKLVEQEASKMIEYYTELCQAVDNRKAKIVKHIKTNTTIYIEDSPEKSKSKANSSSESFFSVTSTTEDIMETSGIEKDNVIEEQNNEKEEIRPVHSSESMDLLNANVESSNINMQATMDNFELARKIKQKVLNQELGIEVDDWHNKYQEKAKSTLGSTEAQRNKSKVLNQEFGIIVDDWHNKQQDQIKQTTTTVGLSAAQRNKLKVLSSEFGIELRENVRTDGTLTMAQINRDRVMGHNECFLPNYDGKRLDNESFVNRNLREITTRTDDKTESRETSHQMPKSKSLQLDFDKLNSKFDLDKPVPMSVDSTPMSDLPLTGTPTSDFPRSATPSSSMFLSVDTKFDSDPATTADTHRTEDVFSFGAIPKSSGNINQKLQNSEAMPTFSKKPSLEEIQEISRISIGVHLHESVSIPLLTQLRLGNNELLKYFVEELNFLKHLISLRDYFFLQDGEFARNLTEQLFEKLYSANFPLELINCKTLHHLVFDALDNSSKHQDNSKYLSFKINSLPKCFDLGDPDVLNCLSMTYKVEWPLNIFLPSDAVSKYNQVFKFLVKINRVSWVLKKIFLEFKVLARETGKKEIYLMSSPQYKHLHQCRHVMLHFVQSLQNYIVGEVLQPSWAYFEQNFATLTKIDDLYYAHTAYIKDIITKCMLSQRSILLKNIIDKIFVVVLKFYDYLRPRSWKCEDGAYVHPNFNKLDKIFKNFEEFVVYFFKVVKKFGNSGFYPQLVQFLDVLDYNGFYSKKLLNNPKNVNMAA</sequence>
<evidence type="ECO:0000259" key="9">
    <source>
        <dbReference type="Pfam" id="PF17681"/>
    </source>
</evidence>
<dbReference type="Pfam" id="PF17681">
    <property type="entry name" value="GCP_N_terminal"/>
    <property type="match status" value="1"/>
</dbReference>
<feature type="region of interest" description="Disordered" evidence="7">
    <location>
        <begin position="951"/>
        <end position="982"/>
    </location>
</feature>
<dbReference type="Gene3D" id="1.20.120.1900">
    <property type="entry name" value="Gamma-tubulin complex, C-terminal domain"/>
    <property type="match status" value="1"/>
</dbReference>
<dbReference type="EMBL" id="OU892285">
    <property type="protein sequence ID" value="CAG9773680.1"/>
    <property type="molecule type" value="Genomic_DNA"/>
</dbReference>
<dbReference type="GO" id="GO:0051225">
    <property type="term" value="P:spindle assembly"/>
    <property type="evidence" value="ECO:0007669"/>
    <property type="project" value="TreeGrafter"/>
</dbReference>
<dbReference type="GO" id="GO:0007020">
    <property type="term" value="P:microtubule nucleation"/>
    <property type="evidence" value="ECO:0007669"/>
    <property type="project" value="InterPro"/>
</dbReference>
<dbReference type="GO" id="GO:0000930">
    <property type="term" value="C:gamma-tubulin complex"/>
    <property type="evidence" value="ECO:0007669"/>
    <property type="project" value="TreeGrafter"/>
</dbReference>
<evidence type="ECO:0000256" key="3">
    <source>
        <dbReference type="ARBA" id="ARBA00022490"/>
    </source>
</evidence>
<dbReference type="GO" id="GO:0043015">
    <property type="term" value="F:gamma-tubulin binding"/>
    <property type="evidence" value="ECO:0007669"/>
    <property type="project" value="InterPro"/>
</dbReference>
<evidence type="ECO:0000256" key="1">
    <source>
        <dbReference type="ARBA" id="ARBA00004245"/>
    </source>
</evidence>
<dbReference type="GO" id="GO:0051011">
    <property type="term" value="F:microtubule minus-end binding"/>
    <property type="evidence" value="ECO:0007669"/>
    <property type="project" value="TreeGrafter"/>
</dbReference>
<feature type="region of interest" description="Disordered" evidence="7">
    <location>
        <begin position="912"/>
        <end position="937"/>
    </location>
</feature>
<dbReference type="GO" id="GO:0051321">
    <property type="term" value="P:meiotic cell cycle"/>
    <property type="evidence" value="ECO:0007669"/>
    <property type="project" value="TreeGrafter"/>
</dbReference>
<keyword evidence="6" id="KW-0175">Coiled coil</keyword>
<evidence type="ECO:0000256" key="7">
    <source>
        <dbReference type="SAM" id="MobiDB-lite"/>
    </source>
</evidence>
<comment type="similarity">
    <text evidence="2">Belongs to the TUBGCP family.</text>
</comment>
<feature type="domain" description="Gamma tubulin complex component protein N-terminal" evidence="9">
    <location>
        <begin position="267"/>
        <end position="558"/>
    </location>
</feature>
<evidence type="ECO:0000313" key="11">
    <source>
        <dbReference type="Proteomes" id="UP001152799"/>
    </source>
</evidence>
<evidence type="ECO:0000256" key="4">
    <source>
        <dbReference type="ARBA" id="ARBA00022701"/>
    </source>
</evidence>